<evidence type="ECO:0000256" key="3">
    <source>
        <dbReference type="ARBA" id="ARBA00022771"/>
    </source>
</evidence>
<keyword evidence="5" id="KW-0539">Nucleus</keyword>
<keyword evidence="8" id="KW-1185">Reference proteome</keyword>
<comment type="subcellular location">
    <subcellularLocation>
        <location evidence="1">Nucleus</location>
    </subcellularLocation>
</comment>
<name>A0ABD0MNS7_CIRMR</name>
<accession>A0ABD0MNS7</accession>
<evidence type="ECO:0000256" key="4">
    <source>
        <dbReference type="ARBA" id="ARBA00022833"/>
    </source>
</evidence>
<protein>
    <submittedName>
        <fullName evidence="7">Uncharacterized protein</fullName>
    </submittedName>
</protein>
<dbReference type="EMBL" id="JAMKFB020000228">
    <property type="protein sequence ID" value="KAL0151742.1"/>
    <property type="molecule type" value="Genomic_DNA"/>
</dbReference>
<dbReference type="GO" id="GO:0008270">
    <property type="term" value="F:zinc ion binding"/>
    <property type="evidence" value="ECO:0007669"/>
    <property type="project" value="UniProtKB-KW"/>
</dbReference>
<comment type="caution">
    <text evidence="7">The sequence shown here is derived from an EMBL/GenBank/DDBJ whole genome shotgun (WGS) entry which is preliminary data.</text>
</comment>
<evidence type="ECO:0000313" key="8">
    <source>
        <dbReference type="Proteomes" id="UP001529510"/>
    </source>
</evidence>
<dbReference type="AlphaFoldDB" id="A0ABD0MNS7"/>
<proteinExistence type="predicted"/>
<keyword evidence="4" id="KW-0862">Zinc</keyword>
<reference evidence="7 8" key="1">
    <citation type="submission" date="2024-05" db="EMBL/GenBank/DDBJ databases">
        <title>Genome sequencing and assembly of Indian major carp, Cirrhinus mrigala (Hamilton, 1822).</title>
        <authorList>
            <person name="Mohindra V."/>
            <person name="Chowdhury L.M."/>
            <person name="Lal K."/>
            <person name="Jena J.K."/>
        </authorList>
    </citation>
    <scope>NUCLEOTIDE SEQUENCE [LARGE SCALE GENOMIC DNA]</scope>
    <source>
        <strain evidence="7">CM1030</strain>
        <tissue evidence="7">Blood</tissue>
    </source>
</reference>
<keyword evidence="2" id="KW-0479">Metal-binding</keyword>
<sequence length="136" mass="15341">MSYHSSTTNMAFHLKRIHPQYQTDDGSSSSSSTGAAPKLTQRKLDLRPPLSEKRKREITDKIAEFIALDMRPVNVVDGDGFKELMRTLEPGYTVPKRETVMHSVDAKYASIRGEVYIYLDLAANGGISYSYSPLYY</sequence>
<dbReference type="SUPFAM" id="SSF140996">
    <property type="entry name" value="Hermes dimerisation domain"/>
    <property type="match status" value="1"/>
</dbReference>
<dbReference type="InterPro" id="IPR052035">
    <property type="entry name" value="ZnF_BED_domain_contain"/>
</dbReference>
<evidence type="ECO:0000256" key="5">
    <source>
        <dbReference type="ARBA" id="ARBA00023242"/>
    </source>
</evidence>
<evidence type="ECO:0000256" key="6">
    <source>
        <dbReference type="SAM" id="MobiDB-lite"/>
    </source>
</evidence>
<dbReference type="Proteomes" id="UP001529510">
    <property type="component" value="Unassembled WGS sequence"/>
</dbReference>
<gene>
    <name evidence="7" type="ORF">M9458_052968</name>
</gene>
<organism evidence="7 8">
    <name type="scientific">Cirrhinus mrigala</name>
    <name type="common">Mrigala</name>
    <dbReference type="NCBI Taxonomy" id="683832"/>
    <lineage>
        <taxon>Eukaryota</taxon>
        <taxon>Metazoa</taxon>
        <taxon>Chordata</taxon>
        <taxon>Craniata</taxon>
        <taxon>Vertebrata</taxon>
        <taxon>Euteleostomi</taxon>
        <taxon>Actinopterygii</taxon>
        <taxon>Neopterygii</taxon>
        <taxon>Teleostei</taxon>
        <taxon>Ostariophysi</taxon>
        <taxon>Cypriniformes</taxon>
        <taxon>Cyprinidae</taxon>
        <taxon>Labeoninae</taxon>
        <taxon>Labeonini</taxon>
        <taxon>Cirrhinus</taxon>
    </lineage>
</organism>
<feature type="region of interest" description="Disordered" evidence="6">
    <location>
        <begin position="21"/>
        <end position="53"/>
    </location>
</feature>
<feature type="compositionally biased region" description="Basic and acidic residues" evidence="6">
    <location>
        <begin position="42"/>
        <end position="53"/>
    </location>
</feature>
<dbReference type="PANTHER" id="PTHR46481">
    <property type="entry name" value="ZINC FINGER BED DOMAIN-CONTAINING PROTEIN 4"/>
    <property type="match status" value="1"/>
</dbReference>
<dbReference type="Gene3D" id="1.10.10.1070">
    <property type="entry name" value="Zinc finger, BED domain-containing"/>
    <property type="match status" value="1"/>
</dbReference>
<keyword evidence="3" id="KW-0863">Zinc-finger</keyword>
<dbReference type="GO" id="GO:0005634">
    <property type="term" value="C:nucleus"/>
    <property type="evidence" value="ECO:0007669"/>
    <property type="project" value="UniProtKB-SubCell"/>
</dbReference>
<evidence type="ECO:0000256" key="2">
    <source>
        <dbReference type="ARBA" id="ARBA00022723"/>
    </source>
</evidence>
<evidence type="ECO:0000256" key="1">
    <source>
        <dbReference type="ARBA" id="ARBA00004123"/>
    </source>
</evidence>
<evidence type="ECO:0000313" key="7">
    <source>
        <dbReference type="EMBL" id="KAL0151742.1"/>
    </source>
</evidence>
<dbReference type="PANTHER" id="PTHR46481:SF10">
    <property type="entry name" value="ZINC FINGER BED DOMAIN-CONTAINING PROTEIN 39"/>
    <property type="match status" value="1"/>
</dbReference>